<dbReference type="PANTHER" id="PTHR21421:SF29">
    <property type="entry name" value="GUSTATORY RECEPTOR 5A FOR TREHALOSE-RELATED"/>
    <property type="match status" value="1"/>
</dbReference>
<evidence type="ECO:0000313" key="9">
    <source>
        <dbReference type="Proteomes" id="UP000499080"/>
    </source>
</evidence>
<dbReference type="Proteomes" id="UP000499080">
    <property type="component" value="Unassembled WGS sequence"/>
</dbReference>
<evidence type="ECO:0000256" key="2">
    <source>
        <dbReference type="ARBA" id="ARBA00022692"/>
    </source>
</evidence>
<dbReference type="GO" id="GO:0038023">
    <property type="term" value="F:signaling receptor activity"/>
    <property type="evidence" value="ECO:0007669"/>
    <property type="project" value="UniProtKB-ARBA"/>
</dbReference>
<evidence type="ECO:0008006" key="10">
    <source>
        <dbReference type="Google" id="ProtNLM"/>
    </source>
</evidence>
<organism evidence="7 9">
    <name type="scientific">Araneus ventricosus</name>
    <name type="common">Orbweaver spider</name>
    <name type="synonym">Epeira ventricosa</name>
    <dbReference type="NCBI Taxonomy" id="182803"/>
    <lineage>
        <taxon>Eukaryota</taxon>
        <taxon>Metazoa</taxon>
        <taxon>Ecdysozoa</taxon>
        <taxon>Arthropoda</taxon>
        <taxon>Chelicerata</taxon>
        <taxon>Arachnida</taxon>
        <taxon>Araneae</taxon>
        <taxon>Araneomorphae</taxon>
        <taxon>Entelegynae</taxon>
        <taxon>Araneoidea</taxon>
        <taxon>Araneidae</taxon>
        <taxon>Araneus</taxon>
    </lineage>
</organism>
<feature type="transmembrane region" description="Helical" evidence="6">
    <location>
        <begin position="82"/>
        <end position="102"/>
    </location>
</feature>
<evidence type="ECO:0000256" key="5">
    <source>
        <dbReference type="ARBA" id="ARBA00023170"/>
    </source>
</evidence>
<sequence length="416" mass="47534">MNKILKAMEPISIISKASDKDNFKKFVKIKNNLGENVIPEDKILHDLCPSIRLILFLGILPKDKNSKDSCCFRFVTRTIQNLIHAFWLYVFIIGSLVVIPHMRQLQTNFTLSLMNMIIAIIHFILHLKRHKIFSTVRAIEKFYFSVTNETYQPMRKQLLALVCCCLVAAFAMALFSMEHLRVAGVMDGYSKDFIFDLNTTKKECAFFQIFSSLFVTSTVIYHHLTPIATCIFICSIYLAFKKTISKFKERVRTDRLQSNTNFDSYMFLYNRMLDVLSEVEDLLSACTFFLYGCLITNQLCVVTQVIANGGMLTHPASVLMESLLTVKNTAIFFSLTLIGSSVTQEMNNVAKEIKCLSIELTHDFEKLSLLLQNVSNSNASLTAWQMFTLKRSLILTMTSVLTSYGMLLVQFSNQNK</sequence>
<dbReference type="GO" id="GO:0007606">
    <property type="term" value="P:sensory perception of chemical stimulus"/>
    <property type="evidence" value="ECO:0007669"/>
    <property type="project" value="TreeGrafter"/>
</dbReference>
<keyword evidence="2 6" id="KW-0812">Transmembrane</keyword>
<evidence type="ECO:0000256" key="4">
    <source>
        <dbReference type="ARBA" id="ARBA00023136"/>
    </source>
</evidence>
<feature type="transmembrane region" description="Helical" evidence="6">
    <location>
        <begin position="158"/>
        <end position="177"/>
    </location>
</feature>
<evidence type="ECO:0000313" key="8">
    <source>
        <dbReference type="EMBL" id="GBN50455.1"/>
    </source>
</evidence>
<accession>A0A4Y2PG68</accession>
<dbReference type="EMBL" id="BGPR01011209">
    <property type="protein sequence ID" value="GBN50191.1"/>
    <property type="molecule type" value="Genomic_DNA"/>
</dbReference>
<dbReference type="GO" id="GO:0051606">
    <property type="term" value="P:detection of stimulus"/>
    <property type="evidence" value="ECO:0007669"/>
    <property type="project" value="UniProtKB-ARBA"/>
</dbReference>
<keyword evidence="3 6" id="KW-1133">Transmembrane helix</keyword>
<dbReference type="AlphaFoldDB" id="A0A4Y2PG68"/>
<dbReference type="GO" id="GO:0016020">
    <property type="term" value="C:membrane"/>
    <property type="evidence" value="ECO:0007669"/>
    <property type="project" value="UniProtKB-SubCell"/>
</dbReference>
<feature type="transmembrane region" description="Helical" evidence="6">
    <location>
        <begin position="108"/>
        <end position="127"/>
    </location>
</feature>
<evidence type="ECO:0000256" key="3">
    <source>
        <dbReference type="ARBA" id="ARBA00022989"/>
    </source>
</evidence>
<dbReference type="EMBL" id="BGPR01011269">
    <property type="protein sequence ID" value="GBN50455.1"/>
    <property type="molecule type" value="Genomic_DNA"/>
</dbReference>
<feature type="transmembrane region" description="Helical" evidence="6">
    <location>
        <begin position="393"/>
        <end position="411"/>
    </location>
</feature>
<feature type="transmembrane region" description="Helical" evidence="6">
    <location>
        <begin position="220"/>
        <end position="240"/>
    </location>
</feature>
<proteinExistence type="predicted"/>
<protein>
    <recommendedName>
        <fullName evidence="10">Gustatory receptor</fullName>
    </recommendedName>
</protein>
<evidence type="ECO:0000256" key="1">
    <source>
        <dbReference type="ARBA" id="ARBA00004141"/>
    </source>
</evidence>
<keyword evidence="4 6" id="KW-0472">Membrane</keyword>
<name>A0A4Y2PG68_ARAVE</name>
<keyword evidence="9" id="KW-1185">Reference proteome</keyword>
<keyword evidence="5" id="KW-0675">Receptor</keyword>
<dbReference type="OrthoDB" id="6420690at2759"/>
<comment type="caution">
    <text evidence="7">The sequence shown here is derived from an EMBL/GenBank/DDBJ whole genome shotgun (WGS) entry which is preliminary data.</text>
</comment>
<evidence type="ECO:0000256" key="6">
    <source>
        <dbReference type="SAM" id="Phobius"/>
    </source>
</evidence>
<dbReference type="PANTHER" id="PTHR21421">
    <property type="entry name" value="GUSTATORY RECEPTOR"/>
    <property type="match status" value="1"/>
</dbReference>
<gene>
    <name evidence="7" type="ORF">AVEN_140859_1</name>
    <name evidence="8" type="ORF">AVEN_64688_1</name>
</gene>
<comment type="subcellular location">
    <subcellularLocation>
        <location evidence="1">Membrane</location>
        <topology evidence="1">Multi-pass membrane protein</topology>
    </subcellularLocation>
</comment>
<reference evidence="7 9" key="1">
    <citation type="journal article" date="2019" name="Sci. Rep.">
        <title>Orb-weaving spider Araneus ventricosus genome elucidates the spidroin gene catalogue.</title>
        <authorList>
            <person name="Kono N."/>
            <person name="Nakamura H."/>
            <person name="Ohtoshi R."/>
            <person name="Moran D.A.P."/>
            <person name="Shinohara A."/>
            <person name="Yoshida Y."/>
            <person name="Fujiwara M."/>
            <person name="Mori M."/>
            <person name="Tomita M."/>
            <person name="Arakawa K."/>
        </authorList>
    </citation>
    <scope>NUCLEOTIDE SEQUENCE [LARGE SCALE GENOMIC DNA]</scope>
</reference>
<evidence type="ECO:0000313" key="7">
    <source>
        <dbReference type="EMBL" id="GBN50191.1"/>
    </source>
</evidence>